<dbReference type="SUPFAM" id="SSF48600">
    <property type="entry name" value="Chorismate mutase II"/>
    <property type="match status" value="1"/>
</dbReference>
<reference evidence="3" key="1">
    <citation type="journal article" date="2014" name="Int. J. Syst. Evol. Microbiol.">
        <title>Complete genome sequence of Corynebacterium casei LMG S-19264T (=DSM 44701T), isolated from a smear-ripened cheese.</title>
        <authorList>
            <consortium name="US DOE Joint Genome Institute (JGI-PGF)"/>
            <person name="Walter F."/>
            <person name="Albersmeier A."/>
            <person name="Kalinowski J."/>
            <person name="Ruckert C."/>
        </authorList>
    </citation>
    <scope>NUCLEOTIDE SEQUENCE</scope>
    <source>
        <strain evidence="3">CGMCC 1.12919</strain>
    </source>
</reference>
<evidence type="ECO:0000313" key="3">
    <source>
        <dbReference type="EMBL" id="GGC92253.1"/>
    </source>
</evidence>
<name>A0A916UXZ6_9HYPH</name>
<dbReference type="GO" id="GO:0004106">
    <property type="term" value="F:chorismate mutase activity"/>
    <property type="evidence" value="ECO:0007669"/>
    <property type="project" value="UniProtKB-EC"/>
</dbReference>
<protein>
    <recommendedName>
        <fullName evidence="1">chorismate mutase</fullName>
        <ecNumber evidence="1">5.4.99.5</ecNumber>
    </recommendedName>
</protein>
<dbReference type="EC" id="5.4.99.5" evidence="1"/>
<dbReference type="Pfam" id="PF01817">
    <property type="entry name" value="CM_2"/>
    <property type="match status" value="1"/>
</dbReference>
<dbReference type="InterPro" id="IPR036263">
    <property type="entry name" value="Chorismate_II_sf"/>
</dbReference>
<dbReference type="SMART" id="SM00830">
    <property type="entry name" value="CM_2"/>
    <property type="match status" value="1"/>
</dbReference>
<dbReference type="InterPro" id="IPR002701">
    <property type="entry name" value="CM_II_prokaryot"/>
</dbReference>
<dbReference type="AlphaFoldDB" id="A0A916UXZ6"/>
<proteinExistence type="predicted"/>
<dbReference type="RefSeq" id="WP_188612629.1">
    <property type="nucleotide sequence ID" value="NZ_BMGG01000012.1"/>
</dbReference>
<dbReference type="NCBIfam" id="NF004696">
    <property type="entry name" value="PRK06034.1-2"/>
    <property type="match status" value="1"/>
</dbReference>
<accession>A0A916UXZ6</accession>
<organism evidence="3 4">
    <name type="scientific">Chelatococcus reniformis</name>
    <dbReference type="NCBI Taxonomy" id="1494448"/>
    <lineage>
        <taxon>Bacteria</taxon>
        <taxon>Pseudomonadati</taxon>
        <taxon>Pseudomonadota</taxon>
        <taxon>Alphaproteobacteria</taxon>
        <taxon>Hyphomicrobiales</taxon>
        <taxon>Chelatococcaceae</taxon>
        <taxon>Chelatococcus</taxon>
    </lineage>
</organism>
<dbReference type="NCBIfam" id="NF004698">
    <property type="entry name" value="PRK06034.1-4"/>
    <property type="match status" value="1"/>
</dbReference>
<feature type="domain" description="Chorismate mutase" evidence="2">
    <location>
        <begin position="7"/>
        <end position="98"/>
    </location>
</feature>
<dbReference type="EMBL" id="BMGG01000012">
    <property type="protein sequence ID" value="GGC92253.1"/>
    <property type="molecule type" value="Genomic_DNA"/>
</dbReference>
<dbReference type="InterPro" id="IPR036979">
    <property type="entry name" value="CM_dom_sf"/>
</dbReference>
<comment type="caution">
    <text evidence="3">The sequence shown here is derived from an EMBL/GenBank/DDBJ whole genome shotgun (WGS) entry which is preliminary data.</text>
</comment>
<dbReference type="PROSITE" id="PS51168">
    <property type="entry name" value="CHORISMATE_MUT_2"/>
    <property type="match status" value="1"/>
</dbReference>
<dbReference type="Gene3D" id="1.20.59.10">
    <property type="entry name" value="Chorismate mutase"/>
    <property type="match status" value="1"/>
</dbReference>
<sequence length="294" mass="31103">MSEPISPTATAQLGVLRQEIDRIDAEMHTLLIERSQIIDRLITVKSTQASGSAFRPGREAAMMRAIAARHHGSLPLDTAEGIWRVIIATFTFLQAPFSVHADVSSGDGPMRDSARFHFGFTVPYLPHPGAAAVIAAVAASAGDVGIFRPDSGTSSGPWWEALTGPGTPKIIARLPFIERRDHPAATPIFVVSKPLADAAVRETVLVAAHVERWRRSAQTQLAPLGAEVIGSAGLRDGLSVLIAMPGTTGLDVLQETLARATGGRADLTEVGSHADRFRLPDAATRPDPALAPTA</sequence>
<evidence type="ECO:0000256" key="1">
    <source>
        <dbReference type="ARBA" id="ARBA00012404"/>
    </source>
</evidence>
<gene>
    <name evidence="3" type="ORF">GCM10010994_57610</name>
</gene>
<dbReference type="Proteomes" id="UP000637002">
    <property type="component" value="Unassembled WGS sequence"/>
</dbReference>
<keyword evidence="4" id="KW-1185">Reference proteome</keyword>
<dbReference type="GO" id="GO:0046417">
    <property type="term" value="P:chorismate metabolic process"/>
    <property type="evidence" value="ECO:0007669"/>
    <property type="project" value="InterPro"/>
</dbReference>
<evidence type="ECO:0000259" key="2">
    <source>
        <dbReference type="PROSITE" id="PS51168"/>
    </source>
</evidence>
<evidence type="ECO:0000313" key="4">
    <source>
        <dbReference type="Proteomes" id="UP000637002"/>
    </source>
</evidence>
<reference evidence="3" key="2">
    <citation type="submission" date="2020-09" db="EMBL/GenBank/DDBJ databases">
        <authorList>
            <person name="Sun Q."/>
            <person name="Zhou Y."/>
        </authorList>
    </citation>
    <scope>NUCLEOTIDE SEQUENCE</scope>
    <source>
        <strain evidence="3">CGMCC 1.12919</strain>
    </source>
</reference>